<reference evidence="9 10" key="1">
    <citation type="submission" date="2020-02" db="EMBL/GenBank/DDBJ databases">
        <authorList>
            <person name="Ma Q."/>
            <person name="Huang Y."/>
            <person name="Song X."/>
            <person name="Pei D."/>
        </authorList>
    </citation>
    <scope>NUCLEOTIDE SEQUENCE [LARGE SCALE GENOMIC DNA]</scope>
    <source>
        <strain evidence="9">Sxm20200214</strain>
        <tissue evidence="9">Leaf</tissue>
    </source>
</reference>
<keyword evidence="5" id="KW-0030">Aminoacyl-tRNA synthetase</keyword>
<dbReference type="GO" id="GO:0006412">
    <property type="term" value="P:translation"/>
    <property type="evidence" value="ECO:0007669"/>
    <property type="project" value="UniProtKB-KW"/>
</dbReference>
<dbReference type="InterPro" id="IPR002319">
    <property type="entry name" value="Phenylalanyl-tRNA_Synthase"/>
</dbReference>
<dbReference type="PANTHER" id="PTHR12741:SF55">
    <property type="entry name" value="CALLOSE SYNTHASE 6-RELATED"/>
    <property type="match status" value="1"/>
</dbReference>
<dbReference type="GO" id="GO:0043039">
    <property type="term" value="P:tRNA aminoacylation"/>
    <property type="evidence" value="ECO:0007669"/>
    <property type="project" value="InterPro"/>
</dbReference>
<evidence type="ECO:0000313" key="9">
    <source>
        <dbReference type="EMBL" id="KAG2249594.1"/>
    </source>
</evidence>
<evidence type="ECO:0000256" key="4">
    <source>
        <dbReference type="ARBA" id="ARBA00022917"/>
    </source>
</evidence>
<feature type="compositionally biased region" description="Basic and acidic residues" evidence="6">
    <location>
        <begin position="58"/>
        <end position="69"/>
    </location>
</feature>
<dbReference type="GO" id="GO:0005524">
    <property type="term" value="F:ATP binding"/>
    <property type="evidence" value="ECO:0007669"/>
    <property type="project" value="UniProtKB-KW"/>
</dbReference>
<dbReference type="SUPFAM" id="SSF55681">
    <property type="entry name" value="Class II aaRS and biotin synthetases"/>
    <property type="match status" value="1"/>
</dbReference>
<keyword evidence="1" id="KW-0436">Ligase</keyword>
<evidence type="ECO:0000313" key="10">
    <source>
        <dbReference type="Proteomes" id="UP000886595"/>
    </source>
</evidence>
<feature type="domain" description="Phenylalanyl-tRNA synthetase" evidence="7">
    <location>
        <begin position="285"/>
        <end position="323"/>
    </location>
</feature>
<dbReference type="GO" id="GO:0004812">
    <property type="term" value="F:aminoacyl-tRNA ligase activity"/>
    <property type="evidence" value="ECO:0007669"/>
    <property type="project" value="UniProtKB-KW"/>
</dbReference>
<feature type="region of interest" description="Disordered" evidence="6">
    <location>
        <begin position="19"/>
        <end position="69"/>
    </location>
</feature>
<dbReference type="OrthoDB" id="1716622at2759"/>
<dbReference type="Proteomes" id="UP000886595">
    <property type="component" value="Unassembled WGS sequence"/>
</dbReference>
<dbReference type="InterPro" id="IPR003440">
    <property type="entry name" value="Glyco_trans_48_dom"/>
</dbReference>
<dbReference type="GO" id="GO:0003843">
    <property type="term" value="F:1,3-beta-D-glucan synthase activity"/>
    <property type="evidence" value="ECO:0007669"/>
    <property type="project" value="InterPro"/>
</dbReference>
<evidence type="ECO:0000259" key="8">
    <source>
        <dbReference type="Pfam" id="PF02364"/>
    </source>
</evidence>
<dbReference type="GO" id="GO:0000049">
    <property type="term" value="F:tRNA binding"/>
    <property type="evidence" value="ECO:0007669"/>
    <property type="project" value="InterPro"/>
</dbReference>
<dbReference type="Gene3D" id="3.30.930.10">
    <property type="entry name" value="Bira Bifunctional Protein, Domain 2"/>
    <property type="match status" value="1"/>
</dbReference>
<gene>
    <name evidence="9" type="ORF">Bca52824_089222</name>
</gene>
<dbReference type="GO" id="GO:0006075">
    <property type="term" value="P:(1-&gt;3)-beta-D-glucan biosynthetic process"/>
    <property type="evidence" value="ECO:0007669"/>
    <property type="project" value="InterPro"/>
</dbReference>
<evidence type="ECO:0000256" key="1">
    <source>
        <dbReference type="ARBA" id="ARBA00022598"/>
    </source>
</evidence>
<keyword evidence="3" id="KW-0067">ATP-binding</keyword>
<evidence type="ECO:0000256" key="5">
    <source>
        <dbReference type="ARBA" id="ARBA00023146"/>
    </source>
</evidence>
<evidence type="ECO:0000256" key="6">
    <source>
        <dbReference type="SAM" id="MobiDB-lite"/>
    </source>
</evidence>
<dbReference type="AlphaFoldDB" id="A0A8X7PHD1"/>
<protein>
    <recommendedName>
        <fullName evidence="11">Phenylalanine--tRNA ligase</fullName>
    </recommendedName>
</protein>
<accession>A0A8X7PHD1</accession>
<dbReference type="GO" id="GO:0005886">
    <property type="term" value="C:plasma membrane"/>
    <property type="evidence" value="ECO:0007669"/>
    <property type="project" value="TreeGrafter"/>
</dbReference>
<feature type="region of interest" description="Disordered" evidence="6">
    <location>
        <begin position="253"/>
        <end position="275"/>
    </location>
</feature>
<evidence type="ECO:0000256" key="2">
    <source>
        <dbReference type="ARBA" id="ARBA00022741"/>
    </source>
</evidence>
<keyword evidence="2" id="KW-0547">Nucleotide-binding</keyword>
<dbReference type="InterPro" id="IPR045864">
    <property type="entry name" value="aa-tRNA-synth_II/BPL/LPL"/>
</dbReference>
<keyword evidence="10" id="KW-1185">Reference proteome</keyword>
<organism evidence="9 10">
    <name type="scientific">Brassica carinata</name>
    <name type="common">Ethiopian mustard</name>
    <name type="synonym">Abyssinian cabbage</name>
    <dbReference type="NCBI Taxonomy" id="52824"/>
    <lineage>
        <taxon>Eukaryota</taxon>
        <taxon>Viridiplantae</taxon>
        <taxon>Streptophyta</taxon>
        <taxon>Embryophyta</taxon>
        <taxon>Tracheophyta</taxon>
        <taxon>Spermatophyta</taxon>
        <taxon>Magnoliopsida</taxon>
        <taxon>eudicotyledons</taxon>
        <taxon>Gunneridae</taxon>
        <taxon>Pentapetalae</taxon>
        <taxon>rosids</taxon>
        <taxon>malvids</taxon>
        <taxon>Brassicales</taxon>
        <taxon>Brassicaceae</taxon>
        <taxon>Brassiceae</taxon>
        <taxon>Brassica</taxon>
    </lineage>
</organism>
<name>A0A8X7PHD1_BRACI</name>
<sequence>MSTCYKYRVDISITNLRYNNNTASSTTERSETNPACPDDQSPKSNSFLDSSDPPTPDSDNRSNETPQKNEIKNLSDAFSRLNLIAKEFVPPSLARIQSGVLRNRLGFTNSFTEAQPVVTDGNGQFARRRMSFGQARRRSNKRTSLAQKEDVVKRTIIEENLADIYLSLRIAYLDEREETADAKSPKVFYSVLLKGGGKFDEEIYCIKLPGPPAEIGEGKPENQNHAIILTHDNYFEEDLNLRNVFEEFEKEHNGIEDETQKAEPEKKGGHGQKEKLLLRPTSGLKNNVAWTFGLGLERLAMVLVDIPDIRLFWSDDEWFTSQFAKGELGVKLKPFSKERL</sequence>
<dbReference type="Pfam" id="PF01409">
    <property type="entry name" value="tRNA-synt_2d"/>
    <property type="match status" value="1"/>
</dbReference>
<comment type="caution">
    <text evidence="9">The sequence shown here is derived from an EMBL/GenBank/DDBJ whole genome shotgun (WGS) entry which is preliminary data.</text>
</comment>
<proteinExistence type="predicted"/>
<evidence type="ECO:0008006" key="11">
    <source>
        <dbReference type="Google" id="ProtNLM"/>
    </source>
</evidence>
<evidence type="ECO:0000256" key="3">
    <source>
        <dbReference type="ARBA" id="ARBA00022840"/>
    </source>
</evidence>
<dbReference type="EMBL" id="JAAMPC010000017">
    <property type="protein sequence ID" value="KAG2249594.1"/>
    <property type="molecule type" value="Genomic_DNA"/>
</dbReference>
<feature type="domain" description="Glycosyl transferase 48" evidence="8">
    <location>
        <begin position="158"/>
        <end position="261"/>
    </location>
</feature>
<keyword evidence="4" id="KW-0648">Protein biosynthesis</keyword>
<dbReference type="PANTHER" id="PTHR12741">
    <property type="entry name" value="LYST-INTERACTING PROTEIN LIP5 DOPAMINE RESPONSIVE PROTEIN DRG-1"/>
    <property type="match status" value="1"/>
</dbReference>
<dbReference type="Pfam" id="PF02364">
    <property type="entry name" value="Glucan_synthase"/>
    <property type="match status" value="1"/>
</dbReference>
<dbReference type="GO" id="GO:0000148">
    <property type="term" value="C:1,3-beta-D-glucan synthase complex"/>
    <property type="evidence" value="ECO:0007669"/>
    <property type="project" value="InterPro"/>
</dbReference>
<evidence type="ECO:0000259" key="7">
    <source>
        <dbReference type="Pfam" id="PF01409"/>
    </source>
</evidence>